<keyword evidence="5" id="KW-1185">Reference proteome</keyword>
<keyword evidence="2" id="KW-0812">Transmembrane</keyword>
<organism evidence="4 5">
    <name type="scientific">Blautia caccae</name>
    <dbReference type="NCBI Taxonomy" id="3133175"/>
    <lineage>
        <taxon>Bacteria</taxon>
        <taxon>Bacillati</taxon>
        <taxon>Bacillota</taxon>
        <taxon>Clostridia</taxon>
        <taxon>Lachnospirales</taxon>
        <taxon>Lachnospiraceae</taxon>
        <taxon>Blautia</taxon>
    </lineage>
</organism>
<dbReference type="InterPro" id="IPR010982">
    <property type="entry name" value="Lambda_DNA-bd_dom_sf"/>
</dbReference>
<evidence type="ECO:0000313" key="5">
    <source>
        <dbReference type="Proteomes" id="UP001457898"/>
    </source>
</evidence>
<gene>
    <name evidence="4" type="ORF">WMO65_17620</name>
</gene>
<dbReference type="RefSeq" id="WP_148393512.1">
    <property type="nucleotide sequence ID" value="NZ_JBBMFP010000017.1"/>
</dbReference>
<dbReference type="PANTHER" id="PTHR46558">
    <property type="entry name" value="TRACRIPTIONAL REGULATORY PROTEIN-RELATED-RELATED"/>
    <property type="match status" value="1"/>
</dbReference>
<dbReference type="Gene3D" id="1.10.260.40">
    <property type="entry name" value="lambda repressor-like DNA-binding domains"/>
    <property type="match status" value="1"/>
</dbReference>
<evidence type="ECO:0000256" key="1">
    <source>
        <dbReference type="ARBA" id="ARBA00023125"/>
    </source>
</evidence>
<feature type="domain" description="HTH cro/C1-type" evidence="3">
    <location>
        <begin position="13"/>
        <end position="67"/>
    </location>
</feature>
<keyword evidence="2" id="KW-0472">Membrane</keyword>
<dbReference type="EMBL" id="JBBMFP010000017">
    <property type="protein sequence ID" value="MEQ2432817.1"/>
    <property type="molecule type" value="Genomic_DNA"/>
</dbReference>
<dbReference type="Pfam" id="PF01381">
    <property type="entry name" value="HTH_3"/>
    <property type="match status" value="1"/>
</dbReference>
<feature type="transmembrane region" description="Helical" evidence="2">
    <location>
        <begin position="111"/>
        <end position="130"/>
    </location>
</feature>
<feature type="transmembrane region" description="Helical" evidence="2">
    <location>
        <begin position="200"/>
        <end position="219"/>
    </location>
</feature>
<dbReference type="Proteomes" id="UP001457898">
    <property type="component" value="Unassembled WGS sequence"/>
</dbReference>
<comment type="caution">
    <text evidence="4">The sequence shown here is derived from an EMBL/GenBank/DDBJ whole genome shotgun (WGS) entry which is preliminary data.</text>
</comment>
<proteinExistence type="predicted"/>
<dbReference type="PANTHER" id="PTHR46558:SF11">
    <property type="entry name" value="HTH-TYPE TRANSCRIPTIONAL REGULATOR XRE"/>
    <property type="match status" value="1"/>
</dbReference>
<name>A0ABV1DQZ6_9FIRM</name>
<dbReference type="SMART" id="SM00530">
    <property type="entry name" value="HTH_XRE"/>
    <property type="match status" value="1"/>
</dbReference>
<dbReference type="PROSITE" id="PS50943">
    <property type="entry name" value="HTH_CROC1"/>
    <property type="match status" value="1"/>
</dbReference>
<sequence>MFEIDKERFGAFLLELRKEKGYTQKQLAEKLFVSDKAVSKWERGLSLPDITLLGPLAEILGVTVTELLQAQRISEEKTLTKPEVDALVSGSLRLSAEEQEEKRLKQRKNMIRYLLCMVLAGVEIWLLLYAEVGKEIFFTGFFTIEGLSFLFGAWFLLFARETLPAFYDENKINYYSQGPFRIHIAGVYFNNRNWPHVLRAGRISMLGIAVINPLLNFLLLKATGEVLWRRYEGYVCLAVVLCIVFIPIVAVAKKNE</sequence>
<feature type="transmembrane region" description="Helical" evidence="2">
    <location>
        <begin position="231"/>
        <end position="252"/>
    </location>
</feature>
<evidence type="ECO:0000313" key="4">
    <source>
        <dbReference type="EMBL" id="MEQ2432817.1"/>
    </source>
</evidence>
<evidence type="ECO:0000256" key="2">
    <source>
        <dbReference type="SAM" id="Phobius"/>
    </source>
</evidence>
<feature type="transmembrane region" description="Helical" evidence="2">
    <location>
        <begin position="136"/>
        <end position="157"/>
    </location>
</feature>
<keyword evidence="2" id="KW-1133">Transmembrane helix</keyword>
<protein>
    <submittedName>
        <fullName evidence="4">Helix-turn-helix transcriptional regulator</fullName>
    </submittedName>
</protein>
<dbReference type="SUPFAM" id="SSF47413">
    <property type="entry name" value="lambda repressor-like DNA-binding domains"/>
    <property type="match status" value="1"/>
</dbReference>
<dbReference type="InterPro" id="IPR001387">
    <property type="entry name" value="Cro/C1-type_HTH"/>
</dbReference>
<accession>A0ABV1DQZ6</accession>
<keyword evidence="1" id="KW-0238">DNA-binding</keyword>
<dbReference type="CDD" id="cd00093">
    <property type="entry name" value="HTH_XRE"/>
    <property type="match status" value="1"/>
</dbReference>
<reference evidence="4 5" key="1">
    <citation type="submission" date="2024-03" db="EMBL/GenBank/DDBJ databases">
        <title>Human intestinal bacterial collection.</title>
        <authorList>
            <person name="Pauvert C."/>
            <person name="Hitch T.C.A."/>
            <person name="Clavel T."/>
        </authorList>
    </citation>
    <scope>NUCLEOTIDE SEQUENCE [LARGE SCALE GENOMIC DNA]</scope>
    <source>
        <strain evidence="4 5">CLA-SR-H028</strain>
    </source>
</reference>
<evidence type="ECO:0000259" key="3">
    <source>
        <dbReference type="PROSITE" id="PS50943"/>
    </source>
</evidence>